<proteinExistence type="predicted"/>
<comment type="caution">
    <text evidence="2">The sequence shown here is derived from an EMBL/GenBank/DDBJ whole genome shotgun (WGS) entry which is preliminary data.</text>
</comment>
<accession>A0AB34HHE3</accession>
<feature type="region of interest" description="Disordered" evidence="1">
    <location>
        <begin position="89"/>
        <end position="118"/>
    </location>
</feature>
<dbReference type="AlphaFoldDB" id="A0AB34HHE3"/>
<keyword evidence="3" id="KW-1185">Reference proteome</keyword>
<evidence type="ECO:0000313" key="3">
    <source>
        <dbReference type="Proteomes" id="UP001159641"/>
    </source>
</evidence>
<dbReference type="Proteomes" id="UP001159641">
    <property type="component" value="Unassembled WGS sequence"/>
</dbReference>
<name>A0AB34HHE3_ESCRO</name>
<organism evidence="2 3">
    <name type="scientific">Eschrichtius robustus</name>
    <name type="common">California gray whale</name>
    <name type="synonym">Eschrichtius gibbosus</name>
    <dbReference type="NCBI Taxonomy" id="9764"/>
    <lineage>
        <taxon>Eukaryota</taxon>
        <taxon>Metazoa</taxon>
        <taxon>Chordata</taxon>
        <taxon>Craniata</taxon>
        <taxon>Vertebrata</taxon>
        <taxon>Euteleostomi</taxon>
        <taxon>Mammalia</taxon>
        <taxon>Eutheria</taxon>
        <taxon>Laurasiatheria</taxon>
        <taxon>Artiodactyla</taxon>
        <taxon>Whippomorpha</taxon>
        <taxon>Cetacea</taxon>
        <taxon>Mysticeti</taxon>
        <taxon>Eschrichtiidae</taxon>
        <taxon>Eschrichtius</taxon>
    </lineage>
</organism>
<evidence type="ECO:0000313" key="2">
    <source>
        <dbReference type="EMBL" id="KAJ8790420.1"/>
    </source>
</evidence>
<protein>
    <submittedName>
        <fullName evidence="2">Uncharacterized protein</fullName>
    </submittedName>
</protein>
<feature type="region of interest" description="Disordered" evidence="1">
    <location>
        <begin position="211"/>
        <end position="246"/>
    </location>
</feature>
<reference evidence="2 3" key="1">
    <citation type="submission" date="2022-11" db="EMBL/GenBank/DDBJ databases">
        <title>Whole genome sequence of Eschrichtius robustus ER-17-0199.</title>
        <authorList>
            <person name="Bruniche-Olsen A."/>
            <person name="Black A.N."/>
            <person name="Fields C.J."/>
            <person name="Walden K."/>
            <person name="Dewoody J.A."/>
        </authorList>
    </citation>
    <scope>NUCLEOTIDE SEQUENCE [LARGE SCALE GENOMIC DNA]</scope>
    <source>
        <strain evidence="2">ER-17-0199</strain>
        <tissue evidence="2">Blubber</tissue>
    </source>
</reference>
<dbReference type="EMBL" id="JAIQCJ010001354">
    <property type="protein sequence ID" value="KAJ8790420.1"/>
    <property type="molecule type" value="Genomic_DNA"/>
</dbReference>
<gene>
    <name evidence="2" type="ORF">J1605_004393</name>
</gene>
<evidence type="ECO:0000256" key="1">
    <source>
        <dbReference type="SAM" id="MobiDB-lite"/>
    </source>
</evidence>
<sequence length="246" mass="27543">MQSCPITNFSQRIRGKTMVLLPSTFLILEVKAGKWTNTVTKGSSRGPRSYPRQYPQGLGLQPALIRVSLLRCFHNAVKAKPPLLRKPRLRAGIHSNQRGFKKTEEEEEEQEESKKQCGSTSVFTNISLTGLPLNPFRIERQEALTEAMVNPERPGLCGPDIGAGPDHHALKIPGRSLLPSTAISRRALVRQFQNEGVRNLPRNQVGGWLRTAPERQPSLTRKPGGLREHRQSDPSEYPSDTIFRLV</sequence>